<evidence type="ECO:0000313" key="4">
    <source>
        <dbReference type="EMBL" id="AOW26948.1"/>
    </source>
</evidence>
<dbReference type="STRING" id="237561.A0A1D8PFP0"/>
<accession>A0A1D8PFP0</accession>
<dbReference type="CGD" id="CAL0000197000">
    <property type="gene designation" value="orf19.12435"/>
</dbReference>
<reference evidence="4 5" key="3">
    <citation type="journal article" date="2013" name="Genome Biol.">
        <title>Assembly of a phased diploid Candida albicans genome facilitates allele-specific measurements and provides a simple model for repeat and indel structure.</title>
        <authorList>
            <person name="Muzzey D."/>
            <person name="Schwartz K."/>
            <person name="Weissman J.S."/>
            <person name="Sherlock G."/>
        </authorList>
    </citation>
    <scope>NUCLEOTIDE SEQUENCE [LARGE SCALE GENOMIC DNA]</scope>
    <source>
        <strain evidence="5">SC5314 / ATCC MYA-2876</strain>
    </source>
</reference>
<dbReference type="RefSeq" id="XP_722180.2">
    <property type="nucleotide sequence ID" value="XM_717087.2"/>
</dbReference>
<dbReference type="AlphaFoldDB" id="A0A1D8PFP0"/>
<feature type="compositionally biased region" description="Basic and acidic residues" evidence="1">
    <location>
        <begin position="20"/>
        <end position="30"/>
    </location>
</feature>
<keyword evidence="2" id="KW-0812">Transmembrane</keyword>
<name>A0A1D8PFP0_CANAL</name>
<reference evidence="4 5" key="1">
    <citation type="journal article" date="2004" name="Proc. Natl. Acad. Sci. U.S.A.">
        <title>The diploid genome sequence of Candida albicans.</title>
        <authorList>
            <person name="Jones T."/>
            <person name="Federspiel N.A."/>
            <person name="Chibana H."/>
            <person name="Dungan J."/>
            <person name="Kalman S."/>
            <person name="Magee B.B."/>
            <person name="Newport G."/>
            <person name="Thorstenson Y.R."/>
            <person name="Agabian N."/>
            <person name="Magee P.T."/>
            <person name="Davis R.W."/>
            <person name="Scherer S."/>
        </authorList>
    </citation>
    <scope>NUCLEOTIDE SEQUENCE [LARGE SCALE GENOMIC DNA]</scope>
    <source>
        <strain evidence="5">SC5314 / ATCC MYA-2876</strain>
    </source>
</reference>
<evidence type="ECO:0000256" key="1">
    <source>
        <dbReference type="SAM" id="MobiDB-lite"/>
    </source>
</evidence>
<dbReference type="OrthoDB" id="4026422at2759"/>
<dbReference type="GeneID" id="3636223"/>
<evidence type="ECO:0000256" key="2">
    <source>
        <dbReference type="SAM" id="Phobius"/>
    </source>
</evidence>
<proteinExistence type="predicted"/>
<gene>
    <name evidence="4" type="ordered locus">CAALFM_C113430CA</name>
    <name evidence="3" type="ordered locus">orf19.12435</name>
</gene>
<feature type="compositionally biased region" description="Polar residues" evidence="1">
    <location>
        <begin position="99"/>
        <end position="131"/>
    </location>
</feature>
<dbReference type="VEuPathDB" id="FungiDB:C1_13430C_A"/>
<dbReference type="eggNOG" id="ENOG502T612">
    <property type="taxonomic scope" value="Eukaryota"/>
</dbReference>
<reference evidence="4 5" key="2">
    <citation type="journal article" date="2007" name="Genome Biol.">
        <title>Assembly of the Candida albicans genome into sixteen supercontigs aligned on the eight chromosomes.</title>
        <authorList>
            <person name="van het Hoog M."/>
            <person name="Rast T.J."/>
            <person name="Martchenko M."/>
            <person name="Grindle S."/>
            <person name="Dignard D."/>
            <person name="Hogues H."/>
            <person name="Cuomo C."/>
            <person name="Berriman M."/>
            <person name="Scherer S."/>
            <person name="Magee B.B."/>
            <person name="Whiteway M."/>
            <person name="Chibana H."/>
            <person name="Nantel A."/>
            <person name="Magee P.T."/>
        </authorList>
    </citation>
    <scope>GENOME REANNOTATION</scope>
    <source>
        <strain evidence="5">SC5314 / ATCC MYA-2876</strain>
    </source>
</reference>
<dbReference type="KEGG" id="cal:CAALFM_C113430CA"/>
<evidence type="ECO:0000313" key="3">
    <source>
        <dbReference type="CGD" id="CAL0000197000"/>
    </source>
</evidence>
<keyword evidence="5" id="KW-1185">Reference proteome</keyword>
<dbReference type="InParanoid" id="A0A1D8PFP0"/>
<protein>
    <submittedName>
        <fullName evidence="4">Uncharacterized protein</fullName>
    </submittedName>
</protein>
<keyword evidence="2" id="KW-1133">Transmembrane helix</keyword>
<organism evidence="4 5">
    <name type="scientific">Candida albicans (strain SC5314 / ATCC MYA-2876)</name>
    <name type="common">Yeast</name>
    <dbReference type="NCBI Taxonomy" id="237561"/>
    <lineage>
        <taxon>Eukaryota</taxon>
        <taxon>Fungi</taxon>
        <taxon>Dikarya</taxon>
        <taxon>Ascomycota</taxon>
        <taxon>Saccharomycotina</taxon>
        <taxon>Pichiomycetes</taxon>
        <taxon>Debaryomycetaceae</taxon>
        <taxon>Candida/Lodderomyces clade</taxon>
        <taxon>Candida</taxon>
    </lineage>
</organism>
<feature type="region of interest" description="Disordered" evidence="1">
    <location>
        <begin position="99"/>
        <end position="155"/>
    </location>
</feature>
<evidence type="ECO:0000313" key="5">
    <source>
        <dbReference type="Proteomes" id="UP000000559"/>
    </source>
</evidence>
<keyword evidence="2" id="KW-0472">Membrane</keyword>
<sequence>MLKTSLSPNYKPDLSDSDTSNDKVKNDTAEVSKTTGKNNSKSTSRLTTPVDEDWSIISSSSDLDIDDERSTTSSQDYPQLIINDSTDLSILKVPEQHVPQTSLKTGTTTHQNEEGNPNLETSQTTISTPSDSDLEMESDSNSILSGGSSNNNNDNSLNVGSKIRFFENLTQLNDSIKQKSNQFYYDFAKIHLDNYIDDQQHRQEELTNEETKEGEIEENLDDTIELVSNIESIPSENGVIDSSLSTIKDSQVGDLISKHNDNNNNTIVVRKSKPVLVRAVQNLQIFLDNHSDYLYYYMMAAMVVGIIPVIYSIKYVLVPKQVVEKPLTAFDKLNQMWDHLLYEEEQEVITKRSIFFIGSGGSTTTGKHKTNKLIKFINTLQYNFHDRALPQYYVMVDKVNFYSNRFWKQSQDLGAESLIKLKLWGDQSVVILNKYSVIGLRKFDYYSQVGLDNFIKYRELSLDNLQRFYSRAGFLGKRYGHNVIVGSKRILKDITHQSQQLKTFMEEVFNSDSYDDLKENIHQQWTHLISNYNSNAAAAVSTASKFKSRLDKNAVQIYKFGKNLADSIKSELASS</sequence>
<dbReference type="Proteomes" id="UP000000559">
    <property type="component" value="Chromosome 1"/>
</dbReference>
<dbReference type="EMBL" id="CP017623">
    <property type="protein sequence ID" value="AOW26948.1"/>
    <property type="molecule type" value="Genomic_DNA"/>
</dbReference>
<feature type="compositionally biased region" description="Low complexity" evidence="1">
    <location>
        <begin position="139"/>
        <end position="155"/>
    </location>
</feature>
<feature type="transmembrane region" description="Helical" evidence="2">
    <location>
        <begin position="294"/>
        <end position="317"/>
    </location>
</feature>
<feature type="region of interest" description="Disordered" evidence="1">
    <location>
        <begin position="1"/>
        <end position="49"/>
    </location>
</feature>
<feature type="compositionally biased region" description="Polar residues" evidence="1">
    <location>
        <begin position="31"/>
        <end position="47"/>
    </location>
</feature>